<dbReference type="EMBL" id="PXYT01000017">
    <property type="protein sequence ID" value="PSR29114.1"/>
    <property type="molecule type" value="Genomic_DNA"/>
</dbReference>
<dbReference type="Proteomes" id="UP000242699">
    <property type="component" value="Unassembled WGS sequence"/>
</dbReference>
<protein>
    <submittedName>
        <fullName evidence="2">Uncharacterized protein</fullName>
    </submittedName>
</protein>
<dbReference type="AlphaFoldDB" id="A0A2T2X3P5"/>
<organism evidence="2 3">
    <name type="scientific">Sulfobacillus benefaciens</name>
    <dbReference type="NCBI Taxonomy" id="453960"/>
    <lineage>
        <taxon>Bacteria</taxon>
        <taxon>Bacillati</taxon>
        <taxon>Bacillota</taxon>
        <taxon>Clostridia</taxon>
        <taxon>Eubacteriales</taxon>
        <taxon>Clostridiales Family XVII. Incertae Sedis</taxon>
        <taxon>Sulfobacillus</taxon>
    </lineage>
</organism>
<feature type="compositionally biased region" description="Basic residues" evidence="1">
    <location>
        <begin position="1"/>
        <end position="20"/>
    </location>
</feature>
<feature type="region of interest" description="Disordered" evidence="1">
    <location>
        <begin position="1"/>
        <end position="24"/>
    </location>
</feature>
<gene>
    <name evidence="2" type="ORF">C7B43_08895</name>
</gene>
<evidence type="ECO:0000313" key="2">
    <source>
        <dbReference type="EMBL" id="PSR29114.1"/>
    </source>
</evidence>
<accession>A0A2T2X3P5</accession>
<proteinExistence type="predicted"/>
<name>A0A2T2X3P5_9FIRM</name>
<reference evidence="2 3" key="1">
    <citation type="journal article" date="2014" name="BMC Genomics">
        <title>Comparison of environmental and isolate Sulfobacillus genomes reveals diverse carbon, sulfur, nitrogen, and hydrogen metabolisms.</title>
        <authorList>
            <person name="Justice N.B."/>
            <person name="Norman A."/>
            <person name="Brown C.T."/>
            <person name="Singh A."/>
            <person name="Thomas B.C."/>
            <person name="Banfield J.F."/>
        </authorList>
    </citation>
    <scope>NUCLEOTIDE SEQUENCE [LARGE SCALE GENOMIC DNA]</scope>
    <source>
        <strain evidence="2">AMDSBA1</strain>
    </source>
</reference>
<comment type="caution">
    <text evidence="2">The sequence shown here is derived from an EMBL/GenBank/DDBJ whole genome shotgun (WGS) entry which is preliminary data.</text>
</comment>
<sequence length="127" mass="14509">MESRLTRRKPQKRRQGRRRQKDLPKICWTSTNPSEWQLPPGAVGWGLAHSRWHRLGMLSHLDWFPVSWSDQRAWLVWCRVNGVLVFADFEVADSLSRLSTVHAIARPGGPVVLREALSIEGNLGCVS</sequence>
<evidence type="ECO:0000313" key="3">
    <source>
        <dbReference type="Proteomes" id="UP000242699"/>
    </source>
</evidence>
<evidence type="ECO:0000256" key="1">
    <source>
        <dbReference type="SAM" id="MobiDB-lite"/>
    </source>
</evidence>